<evidence type="ECO:0000256" key="2">
    <source>
        <dbReference type="ARBA" id="ARBA00007935"/>
    </source>
</evidence>
<reference evidence="9 10" key="1">
    <citation type="submission" date="2019-04" db="EMBL/GenBank/DDBJ databases">
        <authorList>
            <person name="Li M."/>
            <person name="Gao C."/>
        </authorList>
    </citation>
    <scope>NUCLEOTIDE SEQUENCE [LARGE SCALE GENOMIC DNA]</scope>
    <source>
        <strain evidence="9 10">BGMRC 2031</strain>
    </source>
</reference>
<evidence type="ECO:0000256" key="8">
    <source>
        <dbReference type="SAM" id="Phobius"/>
    </source>
</evidence>
<evidence type="ECO:0000256" key="4">
    <source>
        <dbReference type="ARBA" id="ARBA00022475"/>
    </source>
</evidence>
<accession>A0ABY2SF76</accession>
<evidence type="ECO:0000256" key="3">
    <source>
        <dbReference type="ARBA" id="ARBA00022448"/>
    </source>
</evidence>
<evidence type="ECO:0000313" key="10">
    <source>
        <dbReference type="Proteomes" id="UP000305202"/>
    </source>
</evidence>
<comment type="similarity">
    <text evidence="2">Belongs to the binding-protein-dependent transport system permease family. FecCD subfamily.</text>
</comment>
<keyword evidence="10" id="KW-1185">Reference proteome</keyword>
<keyword evidence="3" id="KW-0813">Transport</keyword>
<gene>
    <name evidence="9" type="ORF">FCN80_22575</name>
</gene>
<name>A0ABY2SF76_9HYPH</name>
<evidence type="ECO:0000256" key="7">
    <source>
        <dbReference type="ARBA" id="ARBA00023136"/>
    </source>
</evidence>
<dbReference type="SUPFAM" id="SSF81345">
    <property type="entry name" value="ABC transporter involved in vitamin B12 uptake, BtuC"/>
    <property type="match status" value="1"/>
</dbReference>
<dbReference type="Proteomes" id="UP000305202">
    <property type="component" value="Unassembled WGS sequence"/>
</dbReference>
<dbReference type="RefSeq" id="WP_136992596.1">
    <property type="nucleotide sequence ID" value="NZ_SZPQ01000050.1"/>
</dbReference>
<feature type="transmembrane region" description="Helical" evidence="8">
    <location>
        <begin position="118"/>
        <end position="144"/>
    </location>
</feature>
<feature type="transmembrane region" description="Helical" evidence="8">
    <location>
        <begin position="314"/>
        <end position="331"/>
    </location>
</feature>
<protein>
    <submittedName>
        <fullName evidence="9">Iron ABC transporter permease</fullName>
    </submittedName>
</protein>
<feature type="transmembrane region" description="Helical" evidence="8">
    <location>
        <begin position="153"/>
        <end position="173"/>
    </location>
</feature>
<evidence type="ECO:0000313" key="9">
    <source>
        <dbReference type="EMBL" id="TKI03169.1"/>
    </source>
</evidence>
<evidence type="ECO:0000256" key="1">
    <source>
        <dbReference type="ARBA" id="ARBA00004651"/>
    </source>
</evidence>
<evidence type="ECO:0000256" key="6">
    <source>
        <dbReference type="ARBA" id="ARBA00022989"/>
    </source>
</evidence>
<keyword evidence="5 8" id="KW-0812">Transmembrane</keyword>
<feature type="transmembrane region" description="Helical" evidence="8">
    <location>
        <begin position="244"/>
        <end position="272"/>
    </location>
</feature>
<dbReference type="PANTHER" id="PTHR30472:SF67">
    <property type="entry name" value="PERMEASE OF ABC TRANSPORTER-RELATED"/>
    <property type="match status" value="1"/>
</dbReference>
<feature type="transmembrane region" description="Helical" evidence="8">
    <location>
        <begin position="95"/>
        <end position="112"/>
    </location>
</feature>
<dbReference type="PANTHER" id="PTHR30472">
    <property type="entry name" value="FERRIC ENTEROBACTIN TRANSPORT SYSTEM PERMEASE PROTEIN"/>
    <property type="match status" value="1"/>
</dbReference>
<keyword evidence="4" id="KW-1003">Cell membrane</keyword>
<organism evidence="9 10">
    <name type="scientific">Martelella alba</name>
    <dbReference type="NCBI Taxonomy" id="2590451"/>
    <lineage>
        <taxon>Bacteria</taxon>
        <taxon>Pseudomonadati</taxon>
        <taxon>Pseudomonadota</taxon>
        <taxon>Alphaproteobacteria</taxon>
        <taxon>Hyphomicrobiales</taxon>
        <taxon>Aurantimonadaceae</taxon>
        <taxon>Martelella</taxon>
    </lineage>
</organism>
<dbReference type="EMBL" id="SZPQ01000050">
    <property type="protein sequence ID" value="TKI03169.1"/>
    <property type="molecule type" value="Genomic_DNA"/>
</dbReference>
<dbReference type="InterPro" id="IPR000522">
    <property type="entry name" value="ABC_transptr_permease_BtuC"/>
</dbReference>
<sequence length="333" mass="35001">MRRHRRYVLLWGLIPPLLAGLFMAELTLGTVSLSLAQIGQAIDMTHIVPRSAVIRSIVLDIRLPRALLAMLTGAGLAMVGALLQTVTRNDLADPFLFGLSSGASAGAVWVITRLGDQLGIWTLPLASFAGGALSSATVILIFVLQSHKGTERLVVSGLAISFLFSALTNYFIFTGDQRAAGSVLFWSLGGLGLASWNNIGIALAAVSLLAGVILFRLRSLDSLLSGEQTAHSLGIPVTRLRIEIFISCAMATSALVALTGVIGFIGLMVPHLVRPFSGVRHGKLLPLAACIGALLLLTGDILSRTLAAPQELPIGIITGSLGGLFVLAMLLRK</sequence>
<feature type="transmembrane region" description="Helical" evidence="8">
    <location>
        <begin position="66"/>
        <end position="83"/>
    </location>
</feature>
<feature type="transmembrane region" description="Helical" evidence="8">
    <location>
        <begin position="193"/>
        <end position="215"/>
    </location>
</feature>
<keyword evidence="6 8" id="KW-1133">Transmembrane helix</keyword>
<evidence type="ECO:0000256" key="5">
    <source>
        <dbReference type="ARBA" id="ARBA00022692"/>
    </source>
</evidence>
<comment type="caution">
    <text evidence="9">The sequence shown here is derived from an EMBL/GenBank/DDBJ whole genome shotgun (WGS) entry which is preliminary data.</text>
</comment>
<dbReference type="Pfam" id="PF01032">
    <property type="entry name" value="FecCD"/>
    <property type="match status" value="1"/>
</dbReference>
<dbReference type="InterPro" id="IPR037294">
    <property type="entry name" value="ABC_BtuC-like"/>
</dbReference>
<dbReference type="CDD" id="cd06550">
    <property type="entry name" value="TM_ABC_iron-siderophores_like"/>
    <property type="match status" value="1"/>
</dbReference>
<keyword evidence="7 8" id="KW-0472">Membrane</keyword>
<dbReference type="Gene3D" id="1.10.3470.10">
    <property type="entry name" value="ABC transporter involved in vitamin B12 uptake, BtuC"/>
    <property type="match status" value="1"/>
</dbReference>
<proteinExistence type="inferred from homology"/>
<comment type="subcellular location">
    <subcellularLocation>
        <location evidence="1">Cell membrane</location>
        <topology evidence="1">Multi-pass membrane protein</topology>
    </subcellularLocation>
</comment>